<gene>
    <name evidence="4" type="primary">flaK</name>
    <name evidence="4" type="ORF">HSEST_0227</name>
</gene>
<dbReference type="RefSeq" id="WP_229121733.1">
    <property type="nucleotide sequence ID" value="NZ_CP064791.1"/>
</dbReference>
<name>A0A897NSK9_9EURY</name>
<evidence type="ECO:0000259" key="3">
    <source>
        <dbReference type="Pfam" id="PF22798"/>
    </source>
</evidence>
<feature type="domain" description="DUF5817" evidence="2">
    <location>
        <begin position="2"/>
        <end position="58"/>
    </location>
</feature>
<proteinExistence type="predicted"/>
<dbReference type="InterPro" id="IPR043855">
    <property type="entry name" value="DUF5817"/>
</dbReference>
<evidence type="ECO:0000313" key="5">
    <source>
        <dbReference type="Proteomes" id="UP000663292"/>
    </source>
</evidence>
<evidence type="ECO:0000313" key="4">
    <source>
        <dbReference type="EMBL" id="QSG13779.1"/>
    </source>
</evidence>
<dbReference type="Proteomes" id="UP000663292">
    <property type="component" value="Chromosome"/>
</dbReference>
<feature type="compositionally biased region" description="Low complexity" evidence="1">
    <location>
        <begin position="94"/>
        <end position="105"/>
    </location>
</feature>
<reference evidence="4 5" key="1">
    <citation type="submission" date="2020-11" db="EMBL/GenBank/DDBJ databases">
        <title>Carbohydrate-dependent, anaerobic sulfur respiration: A novel catabolism in halophilic archaea.</title>
        <authorList>
            <person name="Sorokin D.Y."/>
            <person name="Messina E."/>
            <person name="Smedile F."/>
            <person name="La Cono V."/>
            <person name="Hallsworth J.E."/>
            <person name="Yakimov M.M."/>
        </authorList>
    </citation>
    <scope>NUCLEOTIDE SEQUENCE [LARGE SCALE GENOMIC DNA]</scope>
    <source>
        <strain evidence="4 5">HSR-Est</strain>
    </source>
</reference>
<dbReference type="InterPro" id="IPR053849">
    <property type="entry name" value="DUF5817_C"/>
</dbReference>
<feature type="region of interest" description="Disordered" evidence="1">
    <location>
        <begin position="94"/>
        <end position="118"/>
    </location>
</feature>
<feature type="domain" description="DUF5817" evidence="3">
    <location>
        <begin position="120"/>
        <end position="173"/>
    </location>
</feature>
<dbReference type="Pfam" id="PF22798">
    <property type="entry name" value="DUF5817_CT"/>
    <property type="match status" value="1"/>
</dbReference>
<organism evidence="4 5">
    <name type="scientific">Halapricum desulfuricans</name>
    <dbReference type="NCBI Taxonomy" id="2841257"/>
    <lineage>
        <taxon>Archaea</taxon>
        <taxon>Methanobacteriati</taxon>
        <taxon>Methanobacteriota</taxon>
        <taxon>Stenosarchaea group</taxon>
        <taxon>Halobacteria</taxon>
        <taxon>Halobacteriales</taxon>
        <taxon>Haloarculaceae</taxon>
        <taxon>Halapricum</taxon>
    </lineage>
</organism>
<dbReference type="Pfam" id="PF19134">
    <property type="entry name" value="DUF5817"/>
    <property type="match status" value="1"/>
</dbReference>
<keyword evidence="5" id="KW-1185">Reference proteome</keyword>
<feature type="compositionally biased region" description="Basic and acidic residues" evidence="1">
    <location>
        <begin position="106"/>
        <end position="118"/>
    </location>
</feature>
<evidence type="ECO:0000256" key="1">
    <source>
        <dbReference type="SAM" id="MobiDB-lite"/>
    </source>
</evidence>
<dbReference type="EMBL" id="CP064791">
    <property type="protein sequence ID" value="QSG13779.1"/>
    <property type="molecule type" value="Genomic_DNA"/>
</dbReference>
<dbReference type="GeneID" id="68856867"/>
<dbReference type="AlphaFoldDB" id="A0A897NSK9"/>
<protein>
    <submittedName>
        <fullName evidence="4">Peptidase A24A, prepilin type IV</fullName>
    </submittedName>
</protein>
<accession>A0A897NSK9</accession>
<sequence>MYAVVGCSDCSALWVLEGRPETTQCPQCGARRRFDRLKQFVTTEDPDHAKQVRAAMLAKRQDMDEAFAELADFASMGERLEEAGVDDETYLEAAGVDPDAAAQAGDRAERGEGGSRSRKEIVTDALTELGEPTAEAIAAYARERGVPESYTEQALEKLRRAGEITESDGVYRRL</sequence>
<dbReference type="Gene3D" id="3.90.820.10">
    <property type="entry name" value="Structural Genomics, Unknown Function 30-nov-00 1gh9 Mol_id"/>
    <property type="match status" value="1"/>
</dbReference>
<evidence type="ECO:0000259" key="2">
    <source>
        <dbReference type="Pfam" id="PF19134"/>
    </source>
</evidence>